<dbReference type="InterPro" id="IPR036388">
    <property type="entry name" value="WH-like_DNA-bd_sf"/>
</dbReference>
<gene>
    <name evidence="9" type="ORF">CTI12_AA441140</name>
</gene>
<name>A0A2U1LXX3_ARTAN</name>
<keyword evidence="10" id="KW-1185">Reference proteome</keyword>
<evidence type="ECO:0000256" key="3">
    <source>
        <dbReference type="ARBA" id="ARBA00022734"/>
    </source>
</evidence>
<evidence type="ECO:0000256" key="5">
    <source>
        <dbReference type="ARBA" id="ARBA00022821"/>
    </source>
</evidence>
<dbReference type="Pfam" id="PF01419">
    <property type="entry name" value="Jacalin"/>
    <property type="match status" value="1"/>
</dbReference>
<accession>A0A2U1LXX3</accession>
<dbReference type="Pfam" id="PF23559">
    <property type="entry name" value="WHD_DRP"/>
    <property type="match status" value="1"/>
</dbReference>
<organism evidence="9 10">
    <name type="scientific">Artemisia annua</name>
    <name type="common">Sweet wormwood</name>
    <dbReference type="NCBI Taxonomy" id="35608"/>
    <lineage>
        <taxon>Eukaryota</taxon>
        <taxon>Viridiplantae</taxon>
        <taxon>Streptophyta</taxon>
        <taxon>Embryophyta</taxon>
        <taxon>Tracheophyta</taxon>
        <taxon>Spermatophyta</taxon>
        <taxon>Magnoliopsida</taxon>
        <taxon>eudicotyledons</taxon>
        <taxon>Gunneridae</taxon>
        <taxon>Pentapetalae</taxon>
        <taxon>asterids</taxon>
        <taxon>campanulids</taxon>
        <taxon>Asterales</taxon>
        <taxon>Asteraceae</taxon>
        <taxon>Asteroideae</taxon>
        <taxon>Anthemideae</taxon>
        <taxon>Artemisiinae</taxon>
        <taxon>Artemisia</taxon>
    </lineage>
</organism>
<comment type="similarity">
    <text evidence="2">Belongs to the disease resistance NB-LRR family.</text>
</comment>
<dbReference type="PRINTS" id="PR00364">
    <property type="entry name" value="DISEASERSIST"/>
</dbReference>
<dbReference type="GO" id="GO:0030246">
    <property type="term" value="F:carbohydrate binding"/>
    <property type="evidence" value="ECO:0007669"/>
    <property type="project" value="UniProtKB-KW"/>
</dbReference>
<keyword evidence="3" id="KW-0430">Lectin</keyword>
<comment type="similarity">
    <text evidence="1">Belongs to the jacalin lectin family.</text>
</comment>
<evidence type="ECO:0000259" key="8">
    <source>
        <dbReference type="PROSITE" id="PS51752"/>
    </source>
</evidence>
<sequence length="617" mass="70722">MSSFSFTFHDLIPHVTDWNEELRGINGTIDISRGNDPGRTVISSMSFVTDKRTHGPFGDARGTPFTLLFDEGSFAGFYGLCDWYIDSIDDILDDLATEAMYREFTDQSEGSTSMVRKLIPSCCTNFSLSSKMRHRVDDINHKLKDLEKEKVTLGLKMQHGSLEVKDDRPKDKNRQSQTSLVDASSIVGRQGDKDALVQKLLADEPCNKNFSIMPIVGMGGVGKKTLARLLYDEKQVKDHFELKAWVCVSDEWDSFQISKIIFQSVSGEDKKFEDLNLLQVALRDQLREKRFLLVLDDVWSESCEDWETLVRPFHACSCGSKIIMTTRKEQLLKKLGYDNSNHLQRLFQDDAVSLFAQHALGANNFDSYPTYKAYGEGIVKKCDGLPLALIVLGRLLRTKKDVLEWKEIVDSEIWKLKEGDEIIPALRLSYHELPAGLKQLFAYCSLFPKDYAFDKQDLVLLWMAEGFLHQVRPSKSTKERLGNKCFDELLSRSFFQHSPSGESLFVMHDLMNDLATSVAEDFYFRLETELGKNVRKQALDKCRHMSFVCEEYVAYKKFKVFEGAKGLRTFLSIGVKQRWRWNYLSNKVLVDLLPELQFLRVLSLSGYEISKVPEFIV</sequence>
<dbReference type="PANTHER" id="PTHR36766">
    <property type="entry name" value="PLANT BROAD-SPECTRUM MILDEW RESISTANCE PROTEIN RPW8"/>
    <property type="match status" value="1"/>
</dbReference>
<dbReference type="GO" id="GO:0043531">
    <property type="term" value="F:ADP binding"/>
    <property type="evidence" value="ECO:0007669"/>
    <property type="project" value="InterPro"/>
</dbReference>
<evidence type="ECO:0000256" key="6">
    <source>
        <dbReference type="SAM" id="Coils"/>
    </source>
</evidence>
<dbReference type="OrthoDB" id="37484at2759"/>
<reference evidence="9 10" key="1">
    <citation type="journal article" date="2018" name="Mol. Plant">
        <title>The genome of Artemisia annua provides insight into the evolution of Asteraceae family and artemisinin biosynthesis.</title>
        <authorList>
            <person name="Shen Q."/>
            <person name="Zhang L."/>
            <person name="Liao Z."/>
            <person name="Wang S."/>
            <person name="Yan T."/>
            <person name="Shi P."/>
            <person name="Liu M."/>
            <person name="Fu X."/>
            <person name="Pan Q."/>
            <person name="Wang Y."/>
            <person name="Lv Z."/>
            <person name="Lu X."/>
            <person name="Zhang F."/>
            <person name="Jiang W."/>
            <person name="Ma Y."/>
            <person name="Chen M."/>
            <person name="Hao X."/>
            <person name="Li L."/>
            <person name="Tang Y."/>
            <person name="Lv G."/>
            <person name="Zhou Y."/>
            <person name="Sun X."/>
            <person name="Brodelius P.E."/>
            <person name="Rose J.K.C."/>
            <person name="Tang K."/>
        </authorList>
    </citation>
    <scope>NUCLEOTIDE SEQUENCE [LARGE SCALE GENOMIC DNA]</scope>
    <source>
        <strain evidence="10">cv. Huhao1</strain>
        <tissue evidence="9">Leaf</tissue>
    </source>
</reference>
<dbReference type="InterPro" id="IPR058922">
    <property type="entry name" value="WHD_DRP"/>
</dbReference>
<dbReference type="InterPro" id="IPR036404">
    <property type="entry name" value="Jacalin-like_lectin_dom_sf"/>
</dbReference>
<dbReference type="Proteomes" id="UP000245207">
    <property type="component" value="Unassembled WGS sequence"/>
</dbReference>
<dbReference type="PANTHER" id="PTHR36766:SF61">
    <property type="entry name" value="NB-ARC DOMAIN DISEASE RESISTANCE PROTEIN"/>
    <property type="match status" value="1"/>
</dbReference>
<dbReference type="GO" id="GO:0006952">
    <property type="term" value="P:defense response"/>
    <property type="evidence" value="ECO:0007669"/>
    <property type="project" value="UniProtKB-KW"/>
</dbReference>
<protein>
    <submittedName>
        <fullName evidence="9">LRR and NB-ARC domains-containing disease resistance protein</fullName>
    </submittedName>
</protein>
<feature type="compositionally biased region" description="Basic and acidic residues" evidence="7">
    <location>
        <begin position="162"/>
        <end position="174"/>
    </location>
</feature>
<dbReference type="FunFam" id="3.40.50.300:FF:001091">
    <property type="entry name" value="Probable disease resistance protein At1g61300"/>
    <property type="match status" value="1"/>
</dbReference>
<dbReference type="Gene3D" id="3.40.50.300">
    <property type="entry name" value="P-loop containing nucleotide triphosphate hydrolases"/>
    <property type="match status" value="1"/>
</dbReference>
<dbReference type="SUPFAM" id="SSF52540">
    <property type="entry name" value="P-loop containing nucleoside triphosphate hydrolases"/>
    <property type="match status" value="1"/>
</dbReference>
<dbReference type="InterPro" id="IPR027417">
    <property type="entry name" value="P-loop_NTPase"/>
</dbReference>
<evidence type="ECO:0000256" key="1">
    <source>
        <dbReference type="ARBA" id="ARBA00006568"/>
    </source>
</evidence>
<dbReference type="InterPro" id="IPR002182">
    <property type="entry name" value="NB-ARC"/>
</dbReference>
<evidence type="ECO:0000313" key="9">
    <source>
        <dbReference type="EMBL" id="PWA53814.1"/>
    </source>
</evidence>
<dbReference type="SUPFAM" id="SSF51101">
    <property type="entry name" value="Mannose-binding lectins"/>
    <property type="match status" value="1"/>
</dbReference>
<dbReference type="Gene3D" id="1.10.10.10">
    <property type="entry name" value="Winged helix-like DNA-binding domain superfamily/Winged helix DNA-binding domain"/>
    <property type="match status" value="1"/>
</dbReference>
<feature type="region of interest" description="Disordered" evidence="7">
    <location>
        <begin position="162"/>
        <end position="183"/>
    </location>
</feature>
<dbReference type="Pfam" id="PF00931">
    <property type="entry name" value="NB-ARC"/>
    <property type="match status" value="1"/>
</dbReference>
<dbReference type="InterPro" id="IPR001229">
    <property type="entry name" value="Jacalin-like_lectin_dom"/>
</dbReference>
<evidence type="ECO:0000256" key="2">
    <source>
        <dbReference type="ARBA" id="ARBA00008894"/>
    </source>
</evidence>
<feature type="domain" description="Jacalin-type lectin" evidence="8">
    <location>
        <begin position="1"/>
        <end position="94"/>
    </location>
</feature>
<evidence type="ECO:0000256" key="4">
    <source>
        <dbReference type="ARBA" id="ARBA00022741"/>
    </source>
</evidence>
<evidence type="ECO:0000313" key="10">
    <source>
        <dbReference type="Proteomes" id="UP000245207"/>
    </source>
</evidence>
<dbReference type="EMBL" id="PKPP01007290">
    <property type="protein sequence ID" value="PWA53814.1"/>
    <property type="molecule type" value="Genomic_DNA"/>
</dbReference>
<keyword evidence="6" id="KW-0175">Coiled coil</keyword>
<keyword evidence="5" id="KW-0611">Plant defense</keyword>
<feature type="coiled-coil region" evidence="6">
    <location>
        <begin position="129"/>
        <end position="156"/>
    </location>
</feature>
<dbReference type="Gene3D" id="2.100.10.30">
    <property type="entry name" value="Jacalin-like lectin domain"/>
    <property type="match status" value="1"/>
</dbReference>
<comment type="caution">
    <text evidence="9">The sequence shown here is derived from an EMBL/GenBank/DDBJ whole genome shotgun (WGS) entry which is preliminary data.</text>
</comment>
<evidence type="ECO:0000256" key="7">
    <source>
        <dbReference type="SAM" id="MobiDB-lite"/>
    </source>
</evidence>
<dbReference type="AlphaFoldDB" id="A0A2U1LXX3"/>
<keyword evidence="4" id="KW-0547">Nucleotide-binding</keyword>
<dbReference type="PROSITE" id="PS51752">
    <property type="entry name" value="JACALIN_LECTIN"/>
    <property type="match status" value="1"/>
</dbReference>
<proteinExistence type="inferred from homology"/>